<accession>A0AA40SA00</accession>
<feature type="compositionally biased region" description="Basic and acidic residues" evidence="1">
    <location>
        <begin position="438"/>
        <end position="450"/>
    </location>
</feature>
<feature type="region of interest" description="Disordered" evidence="1">
    <location>
        <begin position="438"/>
        <end position="468"/>
    </location>
</feature>
<evidence type="ECO:0000256" key="1">
    <source>
        <dbReference type="SAM" id="MobiDB-lite"/>
    </source>
</evidence>
<evidence type="ECO:0000313" key="3">
    <source>
        <dbReference type="Proteomes" id="UP000530412"/>
    </source>
</evidence>
<sequence length="590" mass="64695">MSTQIFVASTLYGALTLSAAVDAGQFGPAGSARRILVVCTNTEIPEVTTPLDAMEGFESLRPRFDAVISWNEVIFPYHPSLWDPRTQDVPMWRELLGMRWNIPDGPMELVVESIQVKPALTFCKIFRNASITVYADGLMTYGPTRNELARDVHSRIRRTLYLELVPGLRPLLLTEYGVPSEPVEPTAVQRVFAEFGQACVPALQEAIPPGFPSGHRGAAMLLGQYLSSIGLLTEEEEERLHLRMFEAAVGLGFTSVLFKPHPSAPQSFSESLVVRARELNVQLLVLETPLLAEAVFGYLGPVAVIGCFSTALFTARAVYGIPAAAVGAREVLRKLRPYPNSNRIPVTICEVALPDLEAAGFAGPDLLASPDWIHGELAEYVAAVGYCMQPERNPHLRERTVAYITRALPQMEARPALRMHFKPDLLYKLSLPGAPSEAEMRALEQAEKERKGKKATGAGRDKGGHEEISVDSFKEHLEAGDTDTARRIGDQILKDRKPMDVLIGMARIHIGDDDPEQAKRMLSLAAMSGDERAMTWIKIAEVAALMGREGKALRIFAAQEALRINPESTAAARLVRTRGARKAARAMSVG</sequence>
<feature type="compositionally biased region" description="Basic and acidic residues" evidence="1">
    <location>
        <begin position="459"/>
        <end position="468"/>
    </location>
</feature>
<protein>
    <recommendedName>
        <fullName evidence="4">Tetratricopeptide repeat protein</fullName>
    </recommendedName>
</protein>
<evidence type="ECO:0008006" key="4">
    <source>
        <dbReference type="Google" id="ProtNLM"/>
    </source>
</evidence>
<organism evidence="2 3">
    <name type="scientific">Streptomyces calvus</name>
    <dbReference type="NCBI Taxonomy" id="67282"/>
    <lineage>
        <taxon>Bacteria</taxon>
        <taxon>Bacillati</taxon>
        <taxon>Actinomycetota</taxon>
        <taxon>Actinomycetes</taxon>
        <taxon>Kitasatosporales</taxon>
        <taxon>Streptomycetaceae</taxon>
        <taxon>Streptomyces</taxon>
    </lineage>
</organism>
<dbReference type="Pfam" id="PF07388">
    <property type="entry name" value="A-2_8-polyST"/>
    <property type="match status" value="1"/>
</dbReference>
<dbReference type="AlphaFoldDB" id="A0AA40SA00"/>
<dbReference type="RefSeq" id="WP_182674497.1">
    <property type="nucleotide sequence ID" value="NZ_BMSU01000013.1"/>
</dbReference>
<comment type="caution">
    <text evidence="2">The sequence shown here is derived from an EMBL/GenBank/DDBJ whole genome shotgun (WGS) entry which is preliminary data.</text>
</comment>
<dbReference type="Proteomes" id="UP000530412">
    <property type="component" value="Unassembled WGS sequence"/>
</dbReference>
<name>A0AA40SA00_9ACTN</name>
<dbReference type="InterPro" id="IPR011990">
    <property type="entry name" value="TPR-like_helical_dom_sf"/>
</dbReference>
<dbReference type="EMBL" id="JACJIE010000001">
    <property type="protein sequence ID" value="MBA8942518.1"/>
    <property type="molecule type" value="Genomic_DNA"/>
</dbReference>
<dbReference type="InterPro" id="IPR010866">
    <property type="entry name" value="A-2_8-polyST"/>
</dbReference>
<gene>
    <name evidence="2" type="ORF">FHS33_000907</name>
</gene>
<evidence type="ECO:0000313" key="2">
    <source>
        <dbReference type="EMBL" id="MBA8942518.1"/>
    </source>
</evidence>
<dbReference type="Gene3D" id="1.25.40.10">
    <property type="entry name" value="Tetratricopeptide repeat domain"/>
    <property type="match status" value="1"/>
</dbReference>
<proteinExistence type="predicted"/>
<reference evidence="2 3" key="1">
    <citation type="submission" date="2020-08" db="EMBL/GenBank/DDBJ databases">
        <title>Genomic Encyclopedia of Type Strains, Phase III (KMG-III): the genomes of soil and plant-associated and newly described type strains.</title>
        <authorList>
            <person name="Whitman W."/>
        </authorList>
    </citation>
    <scope>NUCLEOTIDE SEQUENCE [LARGE SCALE GENOMIC DNA]</scope>
    <source>
        <strain evidence="2 3">CECT 3271</strain>
    </source>
</reference>